<dbReference type="Proteomes" id="UP000295438">
    <property type="component" value="Unassembled WGS sequence"/>
</dbReference>
<dbReference type="PANTHER" id="PTHR43283:SF7">
    <property type="entry name" value="BETA-LACTAMASE-RELATED DOMAIN-CONTAINING PROTEIN"/>
    <property type="match status" value="1"/>
</dbReference>
<organism evidence="2 3">
    <name type="scientific">Algoriphagus formosus</name>
    <dbReference type="NCBI Taxonomy" id="2007308"/>
    <lineage>
        <taxon>Bacteria</taxon>
        <taxon>Pseudomonadati</taxon>
        <taxon>Bacteroidota</taxon>
        <taxon>Cytophagia</taxon>
        <taxon>Cytophagales</taxon>
        <taxon>Cyclobacteriaceae</taxon>
        <taxon>Algoriphagus</taxon>
    </lineage>
</organism>
<dbReference type="Gene3D" id="3.40.710.10">
    <property type="entry name" value="DD-peptidase/beta-lactamase superfamily"/>
    <property type="match status" value="1"/>
</dbReference>
<dbReference type="Pfam" id="PF00144">
    <property type="entry name" value="Beta-lactamase"/>
    <property type="match status" value="1"/>
</dbReference>
<dbReference type="InterPro" id="IPR012338">
    <property type="entry name" value="Beta-lactam/transpept-like"/>
</dbReference>
<dbReference type="PANTHER" id="PTHR43283">
    <property type="entry name" value="BETA-LACTAMASE-RELATED"/>
    <property type="match status" value="1"/>
</dbReference>
<feature type="domain" description="Beta-lactamase-related" evidence="1">
    <location>
        <begin position="59"/>
        <end position="363"/>
    </location>
</feature>
<dbReference type="RefSeq" id="WP_133389495.1">
    <property type="nucleotide sequence ID" value="NZ_SMUW01000019.1"/>
</dbReference>
<sequence length="389" mass="44645">MKTRTLYIFLIAMSFFQFLFAQDILKTEKKLDSLFQKTAGKELIQNALFRVDSKALDFQQSWAYGQFKDGKKVETNSPFHTASLGKSFTAVIIAQLVEEGKLGYDLPMFQFLPDSITNGLHIWEGKDWTQEITIGHLLQHRSGLSDYFEDQPKIGNNMLKVAFEKPDKFWTPEEMLDFYKAGFQARFAPGTDYHYTDTEYLLLGLIIEALEQKPLHEVFQERIFGTLGMVHTSMHLRAKPLKEPATPLTEIYFGKEEVSKMKSLSSDWAGGGLRSTTQDIFIFMKGLFEGKLVDTEILEAMQNWTPASKGTYYGYGLMQWRIRELFPLLPNLTLIGHHGFTGAFMYYCPELDTYLSGTFNQSEFQKGSVEFLIKVLMELKKTKTDSQTP</sequence>
<dbReference type="InterPro" id="IPR050789">
    <property type="entry name" value="Diverse_Enzym_Activities"/>
</dbReference>
<dbReference type="SUPFAM" id="SSF56601">
    <property type="entry name" value="beta-lactamase/transpeptidase-like"/>
    <property type="match status" value="1"/>
</dbReference>
<reference evidence="2 3" key="1">
    <citation type="submission" date="2019-03" db="EMBL/GenBank/DDBJ databases">
        <title>Algoriphagus aquimaris sp. nov., isolated form marine sediment in Pohang, Korea.</title>
        <authorList>
            <person name="Kim J."/>
            <person name="Yoon S.-H."/>
            <person name="Lee S.-S."/>
        </authorList>
    </citation>
    <scope>NUCLEOTIDE SEQUENCE [LARGE SCALE GENOMIC DNA]</scope>
    <source>
        <strain evidence="2 3">F21</strain>
    </source>
</reference>
<keyword evidence="3" id="KW-1185">Reference proteome</keyword>
<dbReference type="EMBL" id="SMUW01000019">
    <property type="protein sequence ID" value="TDK50511.1"/>
    <property type="molecule type" value="Genomic_DNA"/>
</dbReference>
<evidence type="ECO:0000313" key="3">
    <source>
        <dbReference type="Proteomes" id="UP000295438"/>
    </source>
</evidence>
<protein>
    <submittedName>
        <fullName evidence="2">Class A beta-lactamase-related serine hydrolase</fullName>
    </submittedName>
</protein>
<accession>A0A4R5VFH4</accession>
<keyword evidence="2" id="KW-0378">Hydrolase</keyword>
<name>A0A4R5VFH4_9BACT</name>
<evidence type="ECO:0000259" key="1">
    <source>
        <dbReference type="Pfam" id="PF00144"/>
    </source>
</evidence>
<comment type="caution">
    <text evidence="2">The sequence shown here is derived from an EMBL/GenBank/DDBJ whole genome shotgun (WGS) entry which is preliminary data.</text>
</comment>
<dbReference type="InterPro" id="IPR001466">
    <property type="entry name" value="Beta-lactam-related"/>
</dbReference>
<proteinExistence type="predicted"/>
<dbReference type="GO" id="GO:0016787">
    <property type="term" value="F:hydrolase activity"/>
    <property type="evidence" value="ECO:0007669"/>
    <property type="project" value="UniProtKB-KW"/>
</dbReference>
<dbReference type="AlphaFoldDB" id="A0A4R5VFH4"/>
<gene>
    <name evidence="2" type="ORF">E1898_01070</name>
</gene>
<evidence type="ECO:0000313" key="2">
    <source>
        <dbReference type="EMBL" id="TDK50511.1"/>
    </source>
</evidence>